<evidence type="ECO:0000256" key="1">
    <source>
        <dbReference type="SAM" id="MobiDB-lite"/>
    </source>
</evidence>
<feature type="region of interest" description="Disordered" evidence="1">
    <location>
        <begin position="123"/>
        <end position="146"/>
    </location>
</feature>
<feature type="region of interest" description="Disordered" evidence="1">
    <location>
        <begin position="358"/>
        <end position="390"/>
    </location>
</feature>
<dbReference type="AlphaFoldDB" id="A0A328MZ19"/>
<comment type="caution">
    <text evidence="2">The sequence shown here is derived from an EMBL/GenBank/DDBJ whole genome shotgun (WGS) entry which is preliminary data.</text>
</comment>
<accession>A0A328MZ19</accession>
<protein>
    <submittedName>
        <fullName evidence="2">Uncharacterized protein</fullName>
    </submittedName>
</protein>
<evidence type="ECO:0000313" key="2">
    <source>
        <dbReference type="EMBL" id="RAN98246.1"/>
    </source>
</evidence>
<gene>
    <name evidence="2" type="ORF">LAH08_04230</name>
</gene>
<dbReference type="RefSeq" id="WP_112585896.1">
    <property type="nucleotide sequence ID" value="NZ_PYAA01000025.1"/>
</dbReference>
<reference evidence="2 3" key="1">
    <citation type="submission" date="2018-03" db="EMBL/GenBank/DDBJ databases">
        <title>Defining the species Micromonospora saelicesensis and Micromonospora noduli under the framework of genomics.</title>
        <authorList>
            <person name="Riesco R."/>
            <person name="Trujillo M.E."/>
        </authorList>
    </citation>
    <scope>NUCLEOTIDE SEQUENCE [LARGE SCALE GENOMIC DNA]</scope>
    <source>
        <strain evidence="2 3">LAH08</strain>
    </source>
</reference>
<evidence type="ECO:0000313" key="3">
    <source>
        <dbReference type="Proteomes" id="UP000248966"/>
    </source>
</evidence>
<organism evidence="2 3">
    <name type="scientific">Micromonospora noduli</name>
    <dbReference type="NCBI Taxonomy" id="709876"/>
    <lineage>
        <taxon>Bacteria</taxon>
        <taxon>Bacillati</taxon>
        <taxon>Actinomycetota</taxon>
        <taxon>Actinomycetes</taxon>
        <taxon>Micromonosporales</taxon>
        <taxon>Micromonosporaceae</taxon>
        <taxon>Micromonospora</taxon>
    </lineage>
</organism>
<dbReference type="EMBL" id="PYAA01000025">
    <property type="protein sequence ID" value="RAN98246.1"/>
    <property type="molecule type" value="Genomic_DNA"/>
</dbReference>
<proteinExistence type="predicted"/>
<name>A0A328MZ19_9ACTN</name>
<sequence>MSTAARRPPPRNTRPYAVDEATIRRRCANSDAADYTLYVRSLIDDYLGIGGQSAIIRNARKRRLDFPGLNRQKLSEQLSRYRLGPTWEMTELIIGSLPDSCDTASIRALAAGWYECARGHRPSGYNGPVSRPPGKPGQRNVPESEPAVPVLQRKLARLQDRLRDETARYIENLRASQNSLNYELHRANQLEAQFHQTRDELLRAKTIAAEVATLREDYARQCAYLEFIAAPTLRGKPIIDLPEPPVARRRIHFGLLVASIDSQAPPARRALARYLCAYAEIVGVSPTELASRADIAVTVTMDILAGRLVPTAAHATRLATVLDCVAETLRHLSTAASNATALDECFWSIAGTVDPAALSARLPSPDEPVGSDPDNRPTHSHNNPTSPRSPIAERLRQLAVIYRDGLISDSEYAEQRERILGEL</sequence>
<dbReference type="Proteomes" id="UP000248966">
    <property type="component" value="Unassembled WGS sequence"/>
</dbReference>